<gene>
    <name evidence="1" type="ORF">ANIMEMIM_00001</name>
</gene>
<protein>
    <submittedName>
        <fullName evidence="1">Uncharacterized protein</fullName>
    </submittedName>
</protein>
<sequence length="80" mass="9554">MSSTIEYRKRVIEKIEILSESRLQSVLDFIGYLAEKEEWEATWEILSDENAMKNIKAADEAWKTKRKEEFISWDAVRRDV</sequence>
<organism evidence="1 2">
    <name type="scientific">Candidatus Argoarchaeum ethanivorans</name>
    <dbReference type="NCBI Taxonomy" id="2608793"/>
    <lineage>
        <taxon>Archaea</taxon>
        <taxon>Methanobacteriati</taxon>
        <taxon>Methanobacteriota</taxon>
        <taxon>Stenosarchaea group</taxon>
        <taxon>Methanomicrobia</taxon>
        <taxon>Methanosarcinales</taxon>
        <taxon>Methanosarcinales incertae sedis</taxon>
        <taxon>GOM Arc I cluster</taxon>
        <taxon>Candidatus Argoarchaeum</taxon>
    </lineage>
</organism>
<evidence type="ECO:0000313" key="2">
    <source>
        <dbReference type="Proteomes" id="UP000637195"/>
    </source>
</evidence>
<reference evidence="1" key="1">
    <citation type="submission" date="2020-10" db="EMBL/GenBank/DDBJ databases">
        <authorList>
            <person name="Hahn C.J."/>
            <person name="Laso-Perez R."/>
            <person name="Vulcano F."/>
            <person name="Vaziourakis K.-M."/>
            <person name="Stokke R."/>
            <person name="Steen I.H."/>
            <person name="Teske A."/>
            <person name="Boetius A."/>
            <person name="Liebeke M."/>
            <person name="Amann R."/>
            <person name="Knittel K."/>
        </authorList>
    </citation>
    <scope>NUCLEOTIDE SEQUENCE</scope>
    <source>
        <strain evidence="1">Gfbio:e3339647-f889-4370-9287-4fb5cb688e4c:AG393N10_GoMArc1</strain>
    </source>
</reference>
<evidence type="ECO:0000313" key="1">
    <source>
        <dbReference type="EMBL" id="CAD6490694.1"/>
    </source>
</evidence>
<comment type="caution">
    <text evidence="1">The sequence shown here is derived from an EMBL/GenBank/DDBJ whole genome shotgun (WGS) entry which is preliminary data.</text>
</comment>
<dbReference type="Proteomes" id="UP000637195">
    <property type="component" value="Unassembled WGS sequence"/>
</dbReference>
<dbReference type="AlphaFoldDB" id="A0A811T0W2"/>
<name>A0A811T0W2_9EURY</name>
<proteinExistence type="predicted"/>
<accession>A0A811T0W2</accession>
<dbReference type="EMBL" id="CAJHIM010000001">
    <property type="protein sequence ID" value="CAD6490694.1"/>
    <property type="molecule type" value="Genomic_DNA"/>
</dbReference>